<proteinExistence type="predicted"/>
<evidence type="ECO:0000256" key="1">
    <source>
        <dbReference type="SAM" id="MobiDB-lite"/>
    </source>
</evidence>
<protein>
    <submittedName>
        <fullName evidence="2">Uncharacterized protein</fullName>
    </submittedName>
</protein>
<evidence type="ECO:0000313" key="3">
    <source>
        <dbReference type="Proteomes" id="UP000829196"/>
    </source>
</evidence>
<feature type="compositionally biased region" description="Low complexity" evidence="1">
    <location>
        <begin position="54"/>
        <end position="69"/>
    </location>
</feature>
<feature type="compositionally biased region" description="Low complexity" evidence="1">
    <location>
        <begin position="85"/>
        <end position="111"/>
    </location>
</feature>
<sequence length="159" mass="16171">MACSNLIIEAPLSSESVEIESGTSKNIFGDPKNVKIGPFGMKIGPKNGLGSRSGRTGRPATVAAAGTAGRRLDTRAARLGRPTRLRPSWASASARAAARLGRACGPRSSPRGGPPGPRLRPALQPTRRAAGPAAGPRGGPPGPPGPARSACLEGSHRLF</sequence>
<comment type="caution">
    <text evidence="2">The sequence shown here is derived from an EMBL/GenBank/DDBJ whole genome shotgun (WGS) entry which is preliminary data.</text>
</comment>
<organism evidence="2 3">
    <name type="scientific">Dendrobium nobile</name>
    <name type="common">Orchid</name>
    <dbReference type="NCBI Taxonomy" id="94219"/>
    <lineage>
        <taxon>Eukaryota</taxon>
        <taxon>Viridiplantae</taxon>
        <taxon>Streptophyta</taxon>
        <taxon>Embryophyta</taxon>
        <taxon>Tracheophyta</taxon>
        <taxon>Spermatophyta</taxon>
        <taxon>Magnoliopsida</taxon>
        <taxon>Liliopsida</taxon>
        <taxon>Asparagales</taxon>
        <taxon>Orchidaceae</taxon>
        <taxon>Epidendroideae</taxon>
        <taxon>Malaxideae</taxon>
        <taxon>Dendrobiinae</taxon>
        <taxon>Dendrobium</taxon>
    </lineage>
</organism>
<name>A0A8T3AU42_DENNO</name>
<gene>
    <name evidence="2" type="ORF">KFK09_018027</name>
</gene>
<keyword evidence="3" id="KW-1185">Reference proteome</keyword>
<evidence type="ECO:0000313" key="2">
    <source>
        <dbReference type="EMBL" id="KAI0499819.1"/>
    </source>
</evidence>
<accession>A0A8T3AU42</accession>
<dbReference type="AlphaFoldDB" id="A0A8T3AU42"/>
<feature type="region of interest" description="Disordered" evidence="1">
    <location>
        <begin position="45"/>
        <end position="159"/>
    </location>
</feature>
<reference evidence="2" key="1">
    <citation type="journal article" date="2022" name="Front. Genet.">
        <title>Chromosome-Scale Assembly of the Dendrobium nobile Genome Provides Insights Into the Molecular Mechanism of the Biosynthesis of the Medicinal Active Ingredient of Dendrobium.</title>
        <authorList>
            <person name="Xu Q."/>
            <person name="Niu S.-C."/>
            <person name="Li K.-L."/>
            <person name="Zheng P.-J."/>
            <person name="Zhang X.-J."/>
            <person name="Jia Y."/>
            <person name="Liu Y."/>
            <person name="Niu Y.-X."/>
            <person name="Yu L.-H."/>
            <person name="Chen D.-F."/>
            <person name="Zhang G.-Q."/>
        </authorList>
    </citation>
    <scope>NUCLEOTIDE SEQUENCE</scope>
    <source>
        <tissue evidence="2">Leaf</tissue>
    </source>
</reference>
<dbReference type="EMBL" id="JAGYWB010000013">
    <property type="protein sequence ID" value="KAI0499819.1"/>
    <property type="molecule type" value="Genomic_DNA"/>
</dbReference>
<dbReference type="Proteomes" id="UP000829196">
    <property type="component" value="Unassembled WGS sequence"/>
</dbReference>
<feature type="compositionally biased region" description="Low complexity" evidence="1">
    <location>
        <begin position="119"/>
        <end position="135"/>
    </location>
</feature>